<evidence type="ECO:0000259" key="1">
    <source>
        <dbReference type="Pfam" id="PF08818"/>
    </source>
</evidence>
<dbReference type="Pfam" id="PF08818">
    <property type="entry name" value="DUF1801"/>
    <property type="match status" value="1"/>
</dbReference>
<dbReference type="Gene3D" id="3.90.1150.200">
    <property type="match status" value="1"/>
</dbReference>
<evidence type="ECO:0000313" key="2">
    <source>
        <dbReference type="EMBL" id="GLQ18669.1"/>
    </source>
</evidence>
<reference evidence="2" key="1">
    <citation type="journal article" date="2014" name="Int. J. Syst. Evol. Microbiol.">
        <title>Complete genome of a new Firmicutes species belonging to the dominant human colonic microbiota ('Ruminococcus bicirculans') reveals two chromosomes and a selective capacity to utilize plant glucans.</title>
        <authorList>
            <consortium name="NISC Comparative Sequencing Program"/>
            <person name="Wegmann U."/>
            <person name="Louis P."/>
            <person name="Goesmann A."/>
            <person name="Henrissat B."/>
            <person name="Duncan S.H."/>
            <person name="Flint H.J."/>
        </authorList>
    </citation>
    <scope>NUCLEOTIDE SEQUENCE</scope>
    <source>
        <strain evidence="2">NBRC 107169</strain>
    </source>
</reference>
<sequence length="125" mass="13869">MPNLSHFDKLSEPVAAIAHAVYEMVAEINPDLARMKRWGFPGFVGNSTICTVCGQPNHVNLQFFYGAHLPNPEGLLEGTGKDLRHIKFRSMSDLARDGLRDVVLAAIEHDKSLKDEGLRARAETQ</sequence>
<evidence type="ECO:0000313" key="3">
    <source>
        <dbReference type="Proteomes" id="UP001161405"/>
    </source>
</evidence>
<feature type="domain" description="YdhG-like" evidence="1">
    <location>
        <begin position="16"/>
        <end position="107"/>
    </location>
</feature>
<comment type="caution">
    <text evidence="2">The sequence shown here is derived from an EMBL/GenBank/DDBJ whole genome shotgun (WGS) entry which is preliminary data.</text>
</comment>
<dbReference type="EMBL" id="BSNI01000002">
    <property type="protein sequence ID" value="GLQ18669.1"/>
    <property type="molecule type" value="Genomic_DNA"/>
</dbReference>
<reference evidence="2" key="2">
    <citation type="submission" date="2023-01" db="EMBL/GenBank/DDBJ databases">
        <title>Draft genome sequence of Maritalea porphyrae strain NBRC 107169.</title>
        <authorList>
            <person name="Sun Q."/>
            <person name="Mori K."/>
        </authorList>
    </citation>
    <scope>NUCLEOTIDE SEQUENCE</scope>
    <source>
        <strain evidence="2">NBRC 107169</strain>
    </source>
</reference>
<proteinExistence type="predicted"/>
<organism evidence="2 3">
    <name type="scientific">Maritalea porphyrae</name>
    <dbReference type="NCBI Taxonomy" id="880732"/>
    <lineage>
        <taxon>Bacteria</taxon>
        <taxon>Pseudomonadati</taxon>
        <taxon>Pseudomonadota</taxon>
        <taxon>Alphaproteobacteria</taxon>
        <taxon>Hyphomicrobiales</taxon>
        <taxon>Devosiaceae</taxon>
        <taxon>Maritalea</taxon>
    </lineage>
</organism>
<dbReference type="RefSeq" id="WP_284365704.1">
    <property type="nucleotide sequence ID" value="NZ_BSNI01000002.1"/>
</dbReference>
<dbReference type="InterPro" id="IPR014922">
    <property type="entry name" value="YdhG-like"/>
</dbReference>
<keyword evidence="3" id="KW-1185">Reference proteome</keyword>
<accession>A0ABQ5UUV4</accession>
<dbReference type="SUPFAM" id="SSF159888">
    <property type="entry name" value="YdhG-like"/>
    <property type="match status" value="1"/>
</dbReference>
<gene>
    <name evidence="2" type="ORF">GCM10007879_29180</name>
</gene>
<name>A0ABQ5UUV4_9HYPH</name>
<protein>
    <recommendedName>
        <fullName evidence="1">YdhG-like domain-containing protein</fullName>
    </recommendedName>
</protein>
<dbReference type="Proteomes" id="UP001161405">
    <property type="component" value="Unassembled WGS sequence"/>
</dbReference>